<protein>
    <recommendedName>
        <fullName evidence="1">Glycosyl transferase family 1 domain-containing protein</fullName>
    </recommendedName>
</protein>
<dbReference type="InterPro" id="IPR001296">
    <property type="entry name" value="Glyco_trans_1"/>
</dbReference>
<accession>A0A2A7BXI8</accession>
<evidence type="ECO:0000313" key="2">
    <source>
        <dbReference type="EMBL" id="PDY43116.1"/>
    </source>
</evidence>
<dbReference type="EMBL" id="NVPQ01000006">
    <property type="protein sequence ID" value="PDY43116.1"/>
    <property type="molecule type" value="Genomic_DNA"/>
</dbReference>
<dbReference type="InterPro" id="IPR050194">
    <property type="entry name" value="Glycosyltransferase_grp1"/>
</dbReference>
<dbReference type="RefSeq" id="WP_048560311.1">
    <property type="nucleotide sequence ID" value="NZ_CP133557.1"/>
</dbReference>
<dbReference type="GO" id="GO:0016757">
    <property type="term" value="F:glycosyltransferase activity"/>
    <property type="evidence" value="ECO:0007669"/>
    <property type="project" value="InterPro"/>
</dbReference>
<organism evidence="2 3">
    <name type="scientific">Bacillus wiedmannii</name>
    <dbReference type="NCBI Taxonomy" id="1890302"/>
    <lineage>
        <taxon>Bacteria</taxon>
        <taxon>Bacillati</taxon>
        <taxon>Bacillota</taxon>
        <taxon>Bacilli</taxon>
        <taxon>Bacillales</taxon>
        <taxon>Bacillaceae</taxon>
        <taxon>Bacillus</taxon>
        <taxon>Bacillus cereus group</taxon>
    </lineage>
</organism>
<proteinExistence type="predicted"/>
<feature type="domain" description="Glycosyl transferase family 1" evidence="1">
    <location>
        <begin position="222"/>
        <end position="380"/>
    </location>
</feature>
<reference evidence="2 3" key="1">
    <citation type="submission" date="2017-09" db="EMBL/GenBank/DDBJ databases">
        <title>Large-scale bioinformatics analysis of Bacillus genomes uncovers conserved roles of natural products in bacterial physiology.</title>
        <authorList>
            <consortium name="Agbiome Team Llc"/>
            <person name="Bleich R.M."/>
            <person name="Grubbs K.J."/>
            <person name="Santa Maria K.C."/>
            <person name="Allen S.E."/>
            <person name="Farag S."/>
            <person name="Shank E.A."/>
            <person name="Bowers A."/>
        </authorList>
    </citation>
    <scope>NUCLEOTIDE SEQUENCE [LARGE SCALE GENOMIC DNA]</scope>
    <source>
        <strain evidence="2 3">AFS098222</strain>
    </source>
</reference>
<comment type="caution">
    <text evidence="2">The sequence shown here is derived from an EMBL/GenBank/DDBJ whole genome shotgun (WGS) entry which is preliminary data.</text>
</comment>
<dbReference type="PANTHER" id="PTHR45947:SF3">
    <property type="entry name" value="SULFOQUINOVOSYL TRANSFERASE SQD2"/>
    <property type="match status" value="1"/>
</dbReference>
<sequence>MKILYFGSLCDEEWLESISSTKREPSRIAQYSFEKALVSGFSENQDVDMDINYLYQEQYYPRGKFLYFKKRKRQLNNKYIVKYLSNFNLPIIKELYSLFQGMFLTLKWGIKNFNDKDKIILTPFNYTPLSLGIYVVSKLFRIKRVNVFTDLSSDVMNAKRQKEMHWIKKMLLSYYVKLVSFIEHSYDGYVLFAEPMKEKVNTSSKPYIIMEGIFNNDLDLSKVPKSKAIMYAGTLAFEYGVKNILDAFEQIEDSDLELWLFGDGDMKEYIENLSLKDHRVKYFGFQPRAKVFEYEKKASLLINARNPADEYTMYSFPSKTFEYMVSGTPFLTTKLKCIPEEYSKYIYSINNSDITSIRQAVEEVLSTPNEKINQLTEGARIFILKNKNSTVQAKKILDFLNIIIENSTISKKI</sequence>
<dbReference type="AlphaFoldDB" id="A0A2A7BXI8"/>
<evidence type="ECO:0000259" key="1">
    <source>
        <dbReference type="Pfam" id="PF00534"/>
    </source>
</evidence>
<name>A0A2A7BXI8_9BACI</name>
<gene>
    <name evidence="2" type="ORF">COO17_02590</name>
</gene>
<dbReference type="Proteomes" id="UP000220111">
    <property type="component" value="Unassembled WGS sequence"/>
</dbReference>
<dbReference type="Pfam" id="PF00534">
    <property type="entry name" value="Glycos_transf_1"/>
    <property type="match status" value="1"/>
</dbReference>
<dbReference type="SUPFAM" id="SSF53756">
    <property type="entry name" value="UDP-Glycosyltransferase/glycogen phosphorylase"/>
    <property type="match status" value="1"/>
</dbReference>
<evidence type="ECO:0000313" key="3">
    <source>
        <dbReference type="Proteomes" id="UP000220111"/>
    </source>
</evidence>
<dbReference type="PANTHER" id="PTHR45947">
    <property type="entry name" value="SULFOQUINOVOSYL TRANSFERASE SQD2"/>
    <property type="match status" value="1"/>
</dbReference>
<dbReference type="Gene3D" id="3.40.50.2000">
    <property type="entry name" value="Glycogen Phosphorylase B"/>
    <property type="match status" value="1"/>
</dbReference>